<dbReference type="Gene3D" id="1.10.287.130">
    <property type="match status" value="1"/>
</dbReference>
<evidence type="ECO:0000256" key="2">
    <source>
        <dbReference type="ARBA" id="ARBA00012438"/>
    </source>
</evidence>
<dbReference type="SUPFAM" id="SSF55874">
    <property type="entry name" value="ATPase domain of HSP90 chaperone/DNA topoisomerase II/histidine kinase"/>
    <property type="match status" value="1"/>
</dbReference>
<dbReference type="InterPro" id="IPR036890">
    <property type="entry name" value="HATPase_C_sf"/>
</dbReference>
<dbReference type="EC" id="2.7.13.3" evidence="2"/>
<feature type="domain" description="Histidine kinase" evidence="7">
    <location>
        <begin position="312"/>
        <end position="531"/>
    </location>
</feature>
<comment type="catalytic activity">
    <reaction evidence="1">
        <text>ATP + protein L-histidine = ADP + protein N-phospho-L-histidine.</text>
        <dbReference type="EC" id="2.7.13.3"/>
    </reaction>
</comment>
<organism evidence="10 11">
    <name type="scientific">Paraburkholderia edwinii</name>
    <dbReference type="NCBI Taxonomy" id="2861782"/>
    <lineage>
        <taxon>Bacteria</taxon>
        <taxon>Pseudomonadati</taxon>
        <taxon>Pseudomonadota</taxon>
        <taxon>Betaproteobacteria</taxon>
        <taxon>Burkholderiales</taxon>
        <taxon>Burkholderiaceae</taxon>
        <taxon>Paraburkholderia</taxon>
    </lineage>
</organism>
<gene>
    <name evidence="10" type="ORF">KZJ38_10820</name>
</gene>
<dbReference type="SMART" id="SM00388">
    <property type="entry name" value="HisKA"/>
    <property type="match status" value="1"/>
</dbReference>
<dbReference type="Pfam" id="PF00512">
    <property type="entry name" value="HisKA"/>
    <property type="match status" value="1"/>
</dbReference>
<dbReference type="Gene3D" id="3.40.50.2300">
    <property type="match status" value="1"/>
</dbReference>
<accession>A0ABX8UQ85</accession>
<dbReference type="InterPro" id="IPR035965">
    <property type="entry name" value="PAS-like_dom_sf"/>
</dbReference>
<dbReference type="SUPFAM" id="SSF52172">
    <property type="entry name" value="CheY-like"/>
    <property type="match status" value="1"/>
</dbReference>
<name>A0ABX8UQ85_9BURK</name>
<keyword evidence="11" id="KW-1185">Reference proteome</keyword>
<dbReference type="SUPFAM" id="SSF55785">
    <property type="entry name" value="PYP-like sensor domain (PAS domain)"/>
    <property type="match status" value="1"/>
</dbReference>
<dbReference type="InterPro" id="IPR003594">
    <property type="entry name" value="HATPase_dom"/>
</dbReference>
<dbReference type="PRINTS" id="PR00344">
    <property type="entry name" value="BCTRLSENSOR"/>
</dbReference>
<feature type="domain" description="Response regulatory" evidence="8">
    <location>
        <begin position="569"/>
        <end position="683"/>
    </location>
</feature>
<sequence length="689" mass="76663">MAPEAGPYADLAVHIRFKRWRITRRWLRAVRSDPSIEPADRLTNRQLIDLLPQLYGEICSALTAVPNSALNARIDFDARQYARKRWLHGYQLDELYRELDLLQVSVQHVVREYFANTLSPRTEQAGAHQIIESFFSATIHGAIRQLLDEQNQRIGASLRERDRALAARQESDERLRIAAGAAGLGIFEWNAVTRSGVWENARMYEITGQPIDAGPLTTEDFMRDFMHPDDGAGFVERYTADEQAHRPFHTVFRAFRIGDRALRVLEMHGRFRYDVHGVLYSFVGTLADITARANAQEALKEADRRKDVFLATLAHELRNPLAPIRNAAHVLKQDSEDLPPKIRWVQAVLERQSHHLSHLIDDLLDVSRITTGRINLKREVLDLRDAIGRAMEINGPAAEQRRHRIFLNTRATPIPVDGDRTRLTQILSNLVDNAIKYTDDGGEIHIRAEVVNGRARVAVKDSGIGVAATELPALFDLFMQATPPAGRARDGLGIGLFVARKLIDMHGGTISVASDGVGKGCEFSITLPLAIAPMPAAAPADMPLADERYADGGRYTDDAYAEATRRRLRILIVDDNRDAAESLALVLDMHDTRTAADGPSALALAEQFDPDVALLDIALPGMSGHEIARHLAAKSQRVCPVLIALTGFSQPEDFARSRASGFAHHLVKPVNPDALIELMRTIARTRQGQ</sequence>
<dbReference type="Pfam" id="PF02518">
    <property type="entry name" value="HATPase_c"/>
    <property type="match status" value="1"/>
</dbReference>
<dbReference type="PANTHER" id="PTHR43047:SF72">
    <property type="entry name" value="OSMOSENSING HISTIDINE PROTEIN KINASE SLN1"/>
    <property type="match status" value="1"/>
</dbReference>
<dbReference type="SUPFAM" id="SSF47384">
    <property type="entry name" value="Homodimeric domain of signal transducing histidine kinase"/>
    <property type="match status" value="1"/>
</dbReference>
<evidence type="ECO:0000313" key="11">
    <source>
        <dbReference type="Proteomes" id="UP000826462"/>
    </source>
</evidence>
<keyword evidence="4" id="KW-0808">Transferase</keyword>
<reference evidence="10 11" key="1">
    <citation type="submission" date="2021-07" db="EMBL/GenBank/DDBJ databases">
        <title>Paraburkholderia edwinii protects Aspergillus sp. from phenazines by acting as a toxin sponge.</title>
        <authorList>
            <person name="Dahlstrom K.M."/>
            <person name="Newman D.K."/>
        </authorList>
    </citation>
    <scope>NUCLEOTIDE SEQUENCE [LARGE SCALE GENOMIC DNA]</scope>
    <source>
        <strain evidence="10 11">Pe01</strain>
    </source>
</reference>
<dbReference type="InterPro" id="IPR004358">
    <property type="entry name" value="Sig_transdc_His_kin-like_C"/>
</dbReference>
<dbReference type="SMART" id="SM00448">
    <property type="entry name" value="REC"/>
    <property type="match status" value="1"/>
</dbReference>
<dbReference type="CDD" id="cd17580">
    <property type="entry name" value="REC_2_DhkD-like"/>
    <property type="match status" value="1"/>
</dbReference>
<dbReference type="InterPro" id="IPR000700">
    <property type="entry name" value="PAS-assoc_C"/>
</dbReference>
<evidence type="ECO:0000313" key="10">
    <source>
        <dbReference type="EMBL" id="QYD70916.1"/>
    </source>
</evidence>
<dbReference type="PROSITE" id="PS50110">
    <property type="entry name" value="RESPONSE_REGULATORY"/>
    <property type="match status" value="1"/>
</dbReference>
<feature type="domain" description="PAC" evidence="9">
    <location>
        <begin position="248"/>
        <end position="301"/>
    </location>
</feature>
<dbReference type="SMART" id="SM00387">
    <property type="entry name" value="HATPase_c"/>
    <property type="match status" value="1"/>
</dbReference>
<proteinExistence type="predicted"/>
<evidence type="ECO:0000259" key="9">
    <source>
        <dbReference type="PROSITE" id="PS50113"/>
    </source>
</evidence>
<evidence type="ECO:0000256" key="4">
    <source>
        <dbReference type="ARBA" id="ARBA00022679"/>
    </source>
</evidence>
<dbReference type="InterPro" id="IPR003661">
    <property type="entry name" value="HisK_dim/P_dom"/>
</dbReference>
<keyword evidence="5" id="KW-0418">Kinase</keyword>
<evidence type="ECO:0000259" key="7">
    <source>
        <dbReference type="PROSITE" id="PS50109"/>
    </source>
</evidence>
<evidence type="ECO:0000256" key="3">
    <source>
        <dbReference type="ARBA" id="ARBA00022553"/>
    </source>
</evidence>
<dbReference type="Pfam" id="PF00072">
    <property type="entry name" value="Response_reg"/>
    <property type="match status" value="1"/>
</dbReference>
<evidence type="ECO:0000259" key="8">
    <source>
        <dbReference type="PROSITE" id="PS50110"/>
    </source>
</evidence>
<dbReference type="EMBL" id="CP080095">
    <property type="protein sequence ID" value="QYD70916.1"/>
    <property type="molecule type" value="Genomic_DNA"/>
</dbReference>
<evidence type="ECO:0000256" key="5">
    <source>
        <dbReference type="ARBA" id="ARBA00022777"/>
    </source>
</evidence>
<dbReference type="PROSITE" id="PS50113">
    <property type="entry name" value="PAC"/>
    <property type="match status" value="1"/>
</dbReference>
<dbReference type="PANTHER" id="PTHR43047">
    <property type="entry name" value="TWO-COMPONENT HISTIDINE PROTEIN KINASE"/>
    <property type="match status" value="1"/>
</dbReference>
<evidence type="ECO:0000256" key="1">
    <source>
        <dbReference type="ARBA" id="ARBA00000085"/>
    </source>
</evidence>
<dbReference type="InterPro" id="IPR011006">
    <property type="entry name" value="CheY-like_superfamily"/>
</dbReference>
<keyword evidence="3 6" id="KW-0597">Phosphoprotein</keyword>
<dbReference type="Proteomes" id="UP000826462">
    <property type="component" value="Chromosome 1"/>
</dbReference>
<feature type="modified residue" description="4-aspartylphosphate" evidence="6">
    <location>
        <position position="616"/>
    </location>
</feature>
<protein>
    <recommendedName>
        <fullName evidence="2">histidine kinase</fullName>
        <ecNumber evidence="2">2.7.13.3</ecNumber>
    </recommendedName>
</protein>
<dbReference type="Gene3D" id="3.30.565.10">
    <property type="entry name" value="Histidine kinase-like ATPase, C-terminal domain"/>
    <property type="match status" value="1"/>
</dbReference>
<dbReference type="InterPro" id="IPR001789">
    <property type="entry name" value="Sig_transdc_resp-reg_receiver"/>
</dbReference>
<dbReference type="Gene3D" id="3.30.450.20">
    <property type="entry name" value="PAS domain"/>
    <property type="match status" value="1"/>
</dbReference>
<dbReference type="InterPro" id="IPR036097">
    <property type="entry name" value="HisK_dim/P_sf"/>
</dbReference>
<evidence type="ECO:0000256" key="6">
    <source>
        <dbReference type="PROSITE-ProRule" id="PRU00169"/>
    </source>
</evidence>
<dbReference type="InterPro" id="IPR005467">
    <property type="entry name" value="His_kinase_dom"/>
</dbReference>
<dbReference type="PROSITE" id="PS50109">
    <property type="entry name" value="HIS_KIN"/>
    <property type="match status" value="1"/>
</dbReference>
<dbReference type="CDD" id="cd00082">
    <property type="entry name" value="HisKA"/>
    <property type="match status" value="1"/>
</dbReference>